<dbReference type="EMBL" id="JANPWB010000002">
    <property type="protein sequence ID" value="KAJ1209062.1"/>
    <property type="molecule type" value="Genomic_DNA"/>
</dbReference>
<feature type="compositionally biased region" description="Basic and acidic residues" evidence="1">
    <location>
        <begin position="25"/>
        <end position="37"/>
    </location>
</feature>
<comment type="caution">
    <text evidence="2">The sequence shown here is derived from an EMBL/GenBank/DDBJ whole genome shotgun (WGS) entry which is preliminary data.</text>
</comment>
<keyword evidence="3" id="KW-1185">Reference proteome</keyword>
<organism evidence="2 3">
    <name type="scientific">Pleurodeles waltl</name>
    <name type="common">Iberian ribbed newt</name>
    <dbReference type="NCBI Taxonomy" id="8319"/>
    <lineage>
        <taxon>Eukaryota</taxon>
        <taxon>Metazoa</taxon>
        <taxon>Chordata</taxon>
        <taxon>Craniata</taxon>
        <taxon>Vertebrata</taxon>
        <taxon>Euteleostomi</taxon>
        <taxon>Amphibia</taxon>
        <taxon>Batrachia</taxon>
        <taxon>Caudata</taxon>
        <taxon>Salamandroidea</taxon>
        <taxon>Salamandridae</taxon>
        <taxon>Pleurodelinae</taxon>
        <taxon>Pleurodeles</taxon>
    </lineage>
</organism>
<name>A0AAV7W596_PLEWA</name>
<evidence type="ECO:0000256" key="1">
    <source>
        <dbReference type="SAM" id="MobiDB-lite"/>
    </source>
</evidence>
<evidence type="ECO:0000313" key="2">
    <source>
        <dbReference type="EMBL" id="KAJ1209062.1"/>
    </source>
</evidence>
<evidence type="ECO:0000313" key="3">
    <source>
        <dbReference type="Proteomes" id="UP001066276"/>
    </source>
</evidence>
<dbReference type="Proteomes" id="UP001066276">
    <property type="component" value="Chromosome 1_2"/>
</dbReference>
<proteinExistence type="predicted"/>
<accession>A0AAV7W596</accession>
<protein>
    <submittedName>
        <fullName evidence="2">Uncharacterized protein</fullName>
    </submittedName>
</protein>
<sequence length="68" mass="7624">MAMWDAAPLCSGATAPPPDDANAQKNRETAKKGGEQKKDMYALSMAYRYRWRTRQTQKPPALRRAVGL</sequence>
<dbReference type="AlphaFoldDB" id="A0AAV7W596"/>
<feature type="region of interest" description="Disordered" evidence="1">
    <location>
        <begin position="1"/>
        <end position="37"/>
    </location>
</feature>
<gene>
    <name evidence="2" type="ORF">NDU88_004441</name>
</gene>
<reference evidence="2" key="1">
    <citation type="journal article" date="2022" name="bioRxiv">
        <title>Sequencing and chromosome-scale assembly of the giantPleurodeles waltlgenome.</title>
        <authorList>
            <person name="Brown T."/>
            <person name="Elewa A."/>
            <person name="Iarovenko S."/>
            <person name="Subramanian E."/>
            <person name="Araus A.J."/>
            <person name="Petzold A."/>
            <person name="Susuki M."/>
            <person name="Suzuki K.-i.T."/>
            <person name="Hayashi T."/>
            <person name="Toyoda A."/>
            <person name="Oliveira C."/>
            <person name="Osipova E."/>
            <person name="Leigh N.D."/>
            <person name="Simon A."/>
            <person name="Yun M.H."/>
        </authorList>
    </citation>
    <scope>NUCLEOTIDE SEQUENCE</scope>
    <source>
        <strain evidence="2">20211129_DDA</strain>
        <tissue evidence="2">Liver</tissue>
    </source>
</reference>